<dbReference type="Proteomes" id="UP001501204">
    <property type="component" value="Unassembled WGS sequence"/>
</dbReference>
<dbReference type="InterPro" id="IPR027417">
    <property type="entry name" value="P-loop_NTPase"/>
</dbReference>
<evidence type="ECO:0000256" key="3">
    <source>
        <dbReference type="ARBA" id="ARBA00022840"/>
    </source>
</evidence>
<dbReference type="SMART" id="SM00382">
    <property type="entry name" value="AAA"/>
    <property type="match status" value="1"/>
</dbReference>
<keyword evidence="3" id="KW-0067">ATP-binding</keyword>
<keyword evidence="2" id="KW-0547">Nucleotide-binding</keyword>
<comment type="caution">
    <text evidence="6">The sequence shown here is derived from an EMBL/GenBank/DDBJ whole genome shotgun (WGS) entry which is preliminary data.</text>
</comment>
<proteinExistence type="inferred from homology"/>
<dbReference type="EMBL" id="BAAAOA010000015">
    <property type="protein sequence ID" value="GAA1755962.1"/>
    <property type="molecule type" value="Genomic_DNA"/>
</dbReference>
<name>A0ABN2KH39_9MICC</name>
<sequence length="493" mass="52962">MTGSLFDDLDASDPGSRAPGDERDGAARPAARSRRTRSRAPLAVRMRPRRLDEIVGQQHLLKPGSPLQVLAGEDRGPAGPSSIILWGPPGTGKTTLAHVIARGVSRKFVELSAITAGVKDVRKVMDEALTDRDLHGRTTVLFLDEIHRFTKAQQDALLPGVENQWVVLVAATTENPSFSVISPLLSRSLLLTLQPLERADIAALLDRAVVDPRGLGGEVELSAEAREHLLDLCGGDARKALTSLEAAAGVAFSEQPEPGGHGEDQDEDQDENQDDGVRAPAVPVITREHAEEALDRAAVRYDKNGDQHYDVVSAFIKSIRGSDVDAAMHYLARMIEAGEDPRFIARRLIISASEDIGTADPTALQTAVAAADAVQLIGMPEGRIPLAQAVAHLATAPKSNAAYTAINEAIADVRAGRAGPVPLHLRDAHYPGAGQLGHGRGYVYSHDQPNGVAAQQYPPDELVGTDYYRPTEHGREREIAHRLEILRGIVRGR</sequence>
<comment type="similarity">
    <text evidence="1">Belongs to the AAA ATPase family. RarA/MGS1/WRNIP1 subfamily.</text>
</comment>
<dbReference type="CDD" id="cd18139">
    <property type="entry name" value="HLD_clamp_RarA"/>
    <property type="match status" value="1"/>
</dbReference>
<evidence type="ECO:0000313" key="6">
    <source>
        <dbReference type="EMBL" id="GAA1755962.1"/>
    </source>
</evidence>
<feature type="region of interest" description="Disordered" evidence="4">
    <location>
        <begin position="1"/>
        <end position="45"/>
    </location>
</feature>
<dbReference type="Gene3D" id="1.10.8.60">
    <property type="match status" value="1"/>
</dbReference>
<dbReference type="SUPFAM" id="SSF48019">
    <property type="entry name" value="post-AAA+ oligomerization domain-like"/>
    <property type="match status" value="1"/>
</dbReference>
<evidence type="ECO:0000313" key="7">
    <source>
        <dbReference type="Proteomes" id="UP001501204"/>
    </source>
</evidence>
<dbReference type="InterPro" id="IPR003593">
    <property type="entry name" value="AAA+_ATPase"/>
</dbReference>
<dbReference type="InterPro" id="IPR032423">
    <property type="entry name" value="AAA_assoc_2"/>
</dbReference>
<dbReference type="InterPro" id="IPR021886">
    <property type="entry name" value="MgsA_C"/>
</dbReference>
<feature type="region of interest" description="Disordered" evidence="4">
    <location>
        <begin position="253"/>
        <end position="276"/>
    </location>
</feature>
<dbReference type="Pfam" id="PF16193">
    <property type="entry name" value="AAA_assoc_2"/>
    <property type="match status" value="1"/>
</dbReference>
<dbReference type="InterPro" id="IPR003959">
    <property type="entry name" value="ATPase_AAA_core"/>
</dbReference>
<dbReference type="Pfam" id="PF00004">
    <property type="entry name" value="AAA"/>
    <property type="match status" value="1"/>
</dbReference>
<evidence type="ECO:0000259" key="5">
    <source>
        <dbReference type="SMART" id="SM00382"/>
    </source>
</evidence>
<feature type="domain" description="AAA+ ATPase" evidence="5">
    <location>
        <begin position="79"/>
        <end position="200"/>
    </location>
</feature>
<dbReference type="CDD" id="cd00009">
    <property type="entry name" value="AAA"/>
    <property type="match status" value="1"/>
</dbReference>
<dbReference type="Gene3D" id="1.10.3710.10">
    <property type="entry name" value="DNA polymerase III clamp loader subunits, C-terminal domain"/>
    <property type="match status" value="1"/>
</dbReference>
<dbReference type="PANTHER" id="PTHR13779">
    <property type="entry name" value="WERNER HELICASE-INTERACTING PROTEIN 1 FAMILY MEMBER"/>
    <property type="match status" value="1"/>
</dbReference>
<dbReference type="Pfam" id="PF12002">
    <property type="entry name" value="MgsA_C"/>
    <property type="match status" value="1"/>
</dbReference>
<keyword evidence="7" id="KW-1185">Reference proteome</keyword>
<dbReference type="Gene3D" id="3.40.50.300">
    <property type="entry name" value="P-loop containing nucleotide triphosphate hydrolases"/>
    <property type="match status" value="1"/>
</dbReference>
<dbReference type="Gene3D" id="1.20.272.10">
    <property type="match status" value="1"/>
</dbReference>
<dbReference type="InterPro" id="IPR008921">
    <property type="entry name" value="DNA_pol3_clamp-load_cplx_C"/>
</dbReference>
<evidence type="ECO:0000256" key="2">
    <source>
        <dbReference type="ARBA" id="ARBA00022741"/>
    </source>
</evidence>
<reference evidence="6 7" key="1">
    <citation type="journal article" date="2019" name="Int. J. Syst. Evol. Microbiol.">
        <title>The Global Catalogue of Microorganisms (GCM) 10K type strain sequencing project: providing services to taxonomists for standard genome sequencing and annotation.</title>
        <authorList>
            <consortium name="The Broad Institute Genomics Platform"/>
            <consortium name="The Broad Institute Genome Sequencing Center for Infectious Disease"/>
            <person name="Wu L."/>
            <person name="Ma J."/>
        </authorList>
    </citation>
    <scope>NUCLEOTIDE SEQUENCE [LARGE SCALE GENOMIC DNA]</scope>
    <source>
        <strain evidence="6 7">JCM 14735</strain>
    </source>
</reference>
<evidence type="ECO:0000256" key="4">
    <source>
        <dbReference type="SAM" id="MobiDB-lite"/>
    </source>
</evidence>
<dbReference type="RefSeq" id="WP_425552522.1">
    <property type="nucleotide sequence ID" value="NZ_BAAAOA010000015.1"/>
</dbReference>
<accession>A0ABN2KH39</accession>
<dbReference type="InterPro" id="IPR051314">
    <property type="entry name" value="AAA_ATPase_RarA/MGS1/WRNIP1"/>
</dbReference>
<evidence type="ECO:0000256" key="1">
    <source>
        <dbReference type="ARBA" id="ARBA00008959"/>
    </source>
</evidence>
<dbReference type="SUPFAM" id="SSF52540">
    <property type="entry name" value="P-loop containing nucleoside triphosphate hydrolases"/>
    <property type="match status" value="1"/>
</dbReference>
<organism evidence="6 7">
    <name type="scientific">Kocuria aegyptia</name>
    <dbReference type="NCBI Taxonomy" id="330943"/>
    <lineage>
        <taxon>Bacteria</taxon>
        <taxon>Bacillati</taxon>
        <taxon>Actinomycetota</taxon>
        <taxon>Actinomycetes</taxon>
        <taxon>Micrococcales</taxon>
        <taxon>Micrococcaceae</taxon>
        <taxon>Kocuria</taxon>
    </lineage>
</organism>
<gene>
    <name evidence="6" type="ORF">GCM10009767_14180</name>
</gene>
<dbReference type="PANTHER" id="PTHR13779:SF7">
    <property type="entry name" value="ATPASE WRNIP1"/>
    <property type="match status" value="1"/>
</dbReference>
<protein>
    <submittedName>
        <fullName evidence="6">Replication-associated recombination protein A</fullName>
    </submittedName>
</protein>
<feature type="compositionally biased region" description="Acidic residues" evidence="4">
    <location>
        <begin position="264"/>
        <end position="274"/>
    </location>
</feature>